<feature type="compositionally biased region" description="Basic and acidic residues" evidence="1">
    <location>
        <begin position="439"/>
        <end position="451"/>
    </location>
</feature>
<dbReference type="PROSITE" id="PS50004">
    <property type="entry name" value="C2"/>
    <property type="match status" value="1"/>
</dbReference>
<dbReference type="InterPro" id="IPR000008">
    <property type="entry name" value="C2_dom"/>
</dbReference>
<dbReference type="SMART" id="SM00239">
    <property type="entry name" value="C2"/>
    <property type="match status" value="1"/>
</dbReference>
<dbReference type="Pfam" id="PF00168">
    <property type="entry name" value="C2"/>
    <property type="match status" value="1"/>
</dbReference>
<accession>A0A4Y9YLY6</accession>
<gene>
    <name evidence="3" type="ORF">EVJ58_g3618</name>
</gene>
<reference evidence="3 4" key="1">
    <citation type="submission" date="2019-01" db="EMBL/GenBank/DDBJ databases">
        <title>Genome sequencing of the rare red list fungi Fomitopsis rosea.</title>
        <authorList>
            <person name="Buettner E."/>
            <person name="Kellner H."/>
        </authorList>
    </citation>
    <scope>NUCLEOTIDE SEQUENCE [LARGE SCALE GENOMIC DNA]</scope>
    <source>
        <strain evidence="3 4">DSM 105464</strain>
    </source>
</reference>
<feature type="region of interest" description="Disordered" evidence="1">
    <location>
        <begin position="430"/>
        <end position="489"/>
    </location>
</feature>
<evidence type="ECO:0000313" key="3">
    <source>
        <dbReference type="EMBL" id="TFY62818.1"/>
    </source>
</evidence>
<sequence length="489" mass="54710">MPGRKNPLQISRITEQIQTAITAISSKAEAPSDPLALAITQSRLENRPIEMSFNDLVIQFQGASGLPKMDVVGSADPYFVAKLDGKLQYISSVKENTLSPAWNEAWRIKNVPQGAVLAVEVMDKDSNSLTDGYVGQFRLEVSSGEKELRIEDRVLKRNRGTFQLKMDVVPSTDAAACDHPYHFDGPVRYSLHYSPTVGRLTRADSRLYATWKIYIKGIRLFFGDEVQGWNRDYSKARSIFQGPTSLAVRSVIHTGHRMLYARSAANTFGVLEAPSDILHLLHGHAAPGTDGASDRNPFAHRIKPALYTYVISVDDDSMRFSETGARFLVNMASKHALHSNCAQAVRFSGEFHPRPEGGWDKFSDDMSDEDVRWELVIDNKSGTYSPNNELFPKLKQLMEYNFPTFTVIPLDYRDPELARSSEACLAYATSKRGVSPEDLEPHVPPSEKESLIQRASNHLHIHRISSKAPEDAEPDSELEEPACTYEHTE</sequence>
<dbReference type="GO" id="GO:0010628">
    <property type="term" value="P:positive regulation of gene expression"/>
    <property type="evidence" value="ECO:0007669"/>
    <property type="project" value="TreeGrafter"/>
</dbReference>
<comment type="caution">
    <text evidence="3">The sequence shown here is derived from an EMBL/GenBank/DDBJ whole genome shotgun (WGS) entry which is preliminary data.</text>
</comment>
<dbReference type="SUPFAM" id="SSF49562">
    <property type="entry name" value="C2 domain (Calcium/lipid-binding domain, CaLB)"/>
    <property type="match status" value="1"/>
</dbReference>
<dbReference type="PANTHER" id="PTHR47800">
    <property type="entry name" value="C2 DOMAIN-CONTAINING PROTEIN"/>
    <property type="match status" value="1"/>
</dbReference>
<dbReference type="Gene3D" id="2.60.40.150">
    <property type="entry name" value="C2 domain"/>
    <property type="match status" value="1"/>
</dbReference>
<dbReference type="AlphaFoldDB" id="A0A4Y9YLY6"/>
<dbReference type="STRING" id="34475.A0A4Y9YLY6"/>
<dbReference type="CDD" id="cd00030">
    <property type="entry name" value="C2"/>
    <property type="match status" value="1"/>
</dbReference>
<evidence type="ECO:0000313" key="4">
    <source>
        <dbReference type="Proteomes" id="UP000298390"/>
    </source>
</evidence>
<proteinExistence type="predicted"/>
<dbReference type="Proteomes" id="UP000298390">
    <property type="component" value="Unassembled WGS sequence"/>
</dbReference>
<dbReference type="EMBL" id="SEKV01000152">
    <property type="protein sequence ID" value="TFY62818.1"/>
    <property type="molecule type" value="Genomic_DNA"/>
</dbReference>
<protein>
    <recommendedName>
        <fullName evidence="2">C2 domain-containing protein</fullName>
    </recommendedName>
</protein>
<evidence type="ECO:0000259" key="2">
    <source>
        <dbReference type="PROSITE" id="PS50004"/>
    </source>
</evidence>
<evidence type="ECO:0000256" key="1">
    <source>
        <dbReference type="SAM" id="MobiDB-lite"/>
    </source>
</evidence>
<organism evidence="3 4">
    <name type="scientific">Rhodofomes roseus</name>
    <dbReference type="NCBI Taxonomy" id="34475"/>
    <lineage>
        <taxon>Eukaryota</taxon>
        <taxon>Fungi</taxon>
        <taxon>Dikarya</taxon>
        <taxon>Basidiomycota</taxon>
        <taxon>Agaricomycotina</taxon>
        <taxon>Agaricomycetes</taxon>
        <taxon>Polyporales</taxon>
        <taxon>Rhodofomes</taxon>
    </lineage>
</organism>
<feature type="domain" description="C2" evidence="2">
    <location>
        <begin position="31"/>
        <end position="155"/>
    </location>
</feature>
<name>A0A4Y9YLY6_9APHY</name>
<dbReference type="PANTHER" id="PTHR47800:SF5">
    <property type="entry name" value="FER-1-LIKE PROTEIN 6"/>
    <property type="match status" value="1"/>
</dbReference>
<dbReference type="InterPro" id="IPR035892">
    <property type="entry name" value="C2_domain_sf"/>
</dbReference>
<feature type="compositionally biased region" description="Acidic residues" evidence="1">
    <location>
        <begin position="471"/>
        <end position="480"/>
    </location>
</feature>